<gene>
    <name evidence="2" type="ORF">A6M21_05690</name>
</gene>
<protein>
    <recommendedName>
        <fullName evidence="1">HTH cro/C1-type domain-containing protein</fullName>
    </recommendedName>
</protein>
<evidence type="ECO:0000259" key="1">
    <source>
        <dbReference type="Pfam" id="PF01381"/>
    </source>
</evidence>
<dbReference type="CDD" id="cd00093">
    <property type="entry name" value="HTH_XRE"/>
    <property type="match status" value="1"/>
</dbReference>
<name>A0A1B7LHC6_9FIRM</name>
<dbReference type="STRING" id="1838280.A6M21_05690"/>
<organism evidence="2 3">
    <name type="scientific">Desulfotomaculum copahuensis</name>
    <dbReference type="NCBI Taxonomy" id="1838280"/>
    <lineage>
        <taxon>Bacteria</taxon>
        <taxon>Bacillati</taxon>
        <taxon>Bacillota</taxon>
        <taxon>Clostridia</taxon>
        <taxon>Eubacteriales</taxon>
        <taxon>Desulfotomaculaceae</taxon>
        <taxon>Desulfotomaculum</taxon>
    </lineage>
</organism>
<evidence type="ECO:0000313" key="3">
    <source>
        <dbReference type="Proteomes" id="UP000078532"/>
    </source>
</evidence>
<dbReference type="AlphaFoldDB" id="A0A1B7LHC6"/>
<reference evidence="2 3" key="1">
    <citation type="submission" date="2016-04" db="EMBL/GenBank/DDBJ databases">
        <authorList>
            <person name="Evans L.H."/>
            <person name="Alamgir A."/>
            <person name="Owens N."/>
            <person name="Weber N.D."/>
            <person name="Virtaneva K."/>
            <person name="Barbian K."/>
            <person name="Babar A."/>
            <person name="Rosenke K."/>
        </authorList>
    </citation>
    <scope>NUCLEOTIDE SEQUENCE [LARGE SCALE GENOMIC DNA]</scope>
    <source>
        <strain evidence="2 3">LMa1</strain>
    </source>
</reference>
<dbReference type="OrthoDB" id="1809128at2"/>
<dbReference type="GO" id="GO:0003677">
    <property type="term" value="F:DNA binding"/>
    <property type="evidence" value="ECO:0007669"/>
    <property type="project" value="InterPro"/>
</dbReference>
<dbReference type="InterPro" id="IPR010982">
    <property type="entry name" value="Lambda_DNA-bd_dom_sf"/>
</dbReference>
<dbReference type="SUPFAM" id="SSF47413">
    <property type="entry name" value="lambda repressor-like DNA-binding domains"/>
    <property type="match status" value="1"/>
</dbReference>
<dbReference type="EMBL" id="LYVF01000054">
    <property type="protein sequence ID" value="OAT85606.1"/>
    <property type="molecule type" value="Genomic_DNA"/>
</dbReference>
<dbReference type="Pfam" id="PF01381">
    <property type="entry name" value="HTH_3"/>
    <property type="match status" value="1"/>
</dbReference>
<sequence>MPVHNRLKYWRHQLKIEEQLEFARLLDVNPWYIERWEEQKIQPSLETFCKIRDRLKRVLPEITLDDLIDYFPD</sequence>
<comment type="caution">
    <text evidence="2">The sequence shown here is derived from an EMBL/GenBank/DDBJ whole genome shotgun (WGS) entry which is preliminary data.</text>
</comment>
<dbReference type="InterPro" id="IPR001387">
    <property type="entry name" value="Cro/C1-type_HTH"/>
</dbReference>
<dbReference type="Gene3D" id="1.10.260.40">
    <property type="entry name" value="lambda repressor-like DNA-binding domains"/>
    <property type="match status" value="1"/>
</dbReference>
<dbReference type="Proteomes" id="UP000078532">
    <property type="component" value="Unassembled WGS sequence"/>
</dbReference>
<evidence type="ECO:0000313" key="2">
    <source>
        <dbReference type="EMBL" id="OAT85606.1"/>
    </source>
</evidence>
<dbReference type="RefSeq" id="WP_066666744.1">
    <property type="nucleotide sequence ID" value="NZ_LYVF01000054.1"/>
</dbReference>
<keyword evidence="3" id="KW-1185">Reference proteome</keyword>
<accession>A0A1B7LHC6</accession>
<proteinExistence type="predicted"/>
<feature type="domain" description="HTH cro/C1-type" evidence="1">
    <location>
        <begin position="19"/>
        <end position="55"/>
    </location>
</feature>